<dbReference type="eggNOG" id="ENOG502QTUQ">
    <property type="taxonomic scope" value="Eukaryota"/>
</dbReference>
<dbReference type="GO" id="GO:0005516">
    <property type="term" value="F:calmodulin binding"/>
    <property type="evidence" value="ECO:0007669"/>
    <property type="project" value="UniProtKB-KW"/>
</dbReference>
<reference evidence="6 7" key="1">
    <citation type="journal article" date="2013" name="Proc. Natl. Acad. Sci. U.S.A.">
        <title>Fine-scale variation in meiotic recombination in Mimulus inferred from population shotgun sequencing.</title>
        <authorList>
            <person name="Hellsten U."/>
            <person name="Wright K.M."/>
            <person name="Jenkins J."/>
            <person name="Shu S."/>
            <person name="Yuan Y."/>
            <person name="Wessler S.R."/>
            <person name="Schmutz J."/>
            <person name="Willis J.H."/>
            <person name="Rokhsar D.S."/>
        </authorList>
    </citation>
    <scope>NUCLEOTIDE SEQUENCE [LARGE SCALE GENOMIC DNA]</scope>
    <source>
        <strain evidence="7">cv. DUN x IM62</strain>
    </source>
</reference>
<dbReference type="InterPro" id="IPR000048">
    <property type="entry name" value="IQ_motif_EF-hand-BS"/>
</dbReference>
<dbReference type="OMA" id="NMTGNDE"/>
<evidence type="ECO:0000313" key="6">
    <source>
        <dbReference type="EMBL" id="EYU34102.1"/>
    </source>
</evidence>
<dbReference type="Proteomes" id="UP000030748">
    <property type="component" value="Unassembled WGS sequence"/>
</dbReference>
<evidence type="ECO:0000256" key="4">
    <source>
        <dbReference type="SAM" id="MobiDB-lite"/>
    </source>
</evidence>
<dbReference type="SMART" id="SM00015">
    <property type="entry name" value="IQ"/>
    <property type="match status" value="3"/>
</dbReference>
<dbReference type="CDD" id="cd23767">
    <property type="entry name" value="IQCD"/>
    <property type="match status" value="1"/>
</dbReference>
<evidence type="ECO:0000256" key="1">
    <source>
        <dbReference type="ARBA" id="ARBA00022860"/>
    </source>
</evidence>
<feature type="compositionally biased region" description="Polar residues" evidence="4">
    <location>
        <begin position="312"/>
        <end position="324"/>
    </location>
</feature>
<dbReference type="Pfam" id="PF13178">
    <property type="entry name" value="DUF4005"/>
    <property type="match status" value="1"/>
</dbReference>
<feature type="compositionally biased region" description="Polar residues" evidence="4">
    <location>
        <begin position="516"/>
        <end position="553"/>
    </location>
</feature>
<dbReference type="Pfam" id="PF00612">
    <property type="entry name" value="IQ"/>
    <property type="match status" value="2"/>
</dbReference>
<organism evidence="6 7">
    <name type="scientific">Erythranthe guttata</name>
    <name type="common">Yellow monkey flower</name>
    <name type="synonym">Mimulus guttatus</name>
    <dbReference type="NCBI Taxonomy" id="4155"/>
    <lineage>
        <taxon>Eukaryota</taxon>
        <taxon>Viridiplantae</taxon>
        <taxon>Streptophyta</taxon>
        <taxon>Embryophyta</taxon>
        <taxon>Tracheophyta</taxon>
        <taxon>Spermatophyta</taxon>
        <taxon>Magnoliopsida</taxon>
        <taxon>eudicotyledons</taxon>
        <taxon>Gunneridae</taxon>
        <taxon>Pentapetalae</taxon>
        <taxon>asterids</taxon>
        <taxon>lamiids</taxon>
        <taxon>Lamiales</taxon>
        <taxon>Phrymaceae</taxon>
        <taxon>Erythranthe</taxon>
    </lineage>
</organism>
<dbReference type="OrthoDB" id="1101566at2759"/>
<dbReference type="EMBL" id="KI630728">
    <property type="protein sequence ID" value="EYU34102.1"/>
    <property type="molecule type" value="Genomic_DNA"/>
</dbReference>
<evidence type="ECO:0000256" key="2">
    <source>
        <dbReference type="ARBA" id="ARBA00024341"/>
    </source>
</evidence>
<dbReference type="PANTHER" id="PTHR32295">
    <property type="entry name" value="IQ-DOMAIN 5-RELATED"/>
    <property type="match status" value="1"/>
</dbReference>
<feature type="region of interest" description="Disordered" evidence="4">
    <location>
        <begin position="503"/>
        <end position="566"/>
    </location>
</feature>
<feature type="compositionally biased region" description="Basic and acidic residues" evidence="4">
    <location>
        <begin position="343"/>
        <end position="355"/>
    </location>
</feature>
<dbReference type="Gene3D" id="1.20.5.190">
    <property type="match status" value="1"/>
</dbReference>
<dbReference type="EMBL" id="KI630728">
    <property type="protein sequence ID" value="EYU34101.1"/>
    <property type="molecule type" value="Genomic_DNA"/>
</dbReference>
<feature type="compositionally biased region" description="Basic and acidic residues" evidence="4">
    <location>
        <begin position="438"/>
        <end position="450"/>
    </location>
</feature>
<sequence>MGKSAGKWIKTVLFGKKYSKSNFSKNVTPDKRTGQKTPAEDLPGNSPVISDPHPRQITERDMENLELEKATSGSPCDAIALSPVNLQNSNSAVAVSDAEMTKQEEAATKAQAAFRGYLARRAFRALKGIIRLQALIRGHLVRRQAVATLRCMHAIVKFQALARGRKVRLSDATPETQNKYNVVALQVAKKLNVGANLIFGSEKLTTNTFVRKLLVILPTAMPLSLQYDPAEPNSAWNWLERWSISRFWDPPVRTKKITKPKTQRKQGGGPQAVDTEAGKSKRTFRKVSTGENGALASSETDKPKRNPRKVPSNLTEPAQDQPQNELERVKRSLRRVSSSAATEKPETKPETEIEKPQPQPLPSVEVATNLEEVISSENPADSDAVLDKVDMLEAPPKQITHEGDDVALDDNHHQVLEKTPSLENGAKIETALTSEDALSCKEEQSGGKENHKVRKRRSLPAKQEYTENISQNSPSLPSYMLATESAKAKLKAQGSLKFGEEGAEYGNNNARRHSLPASTANGKLTSLSPRIQKPVQGNNSTKGVSKINKSLTTSRDDKGLYPGWRR</sequence>
<dbReference type="AlphaFoldDB" id="A0A022R071"/>
<gene>
    <name evidence="6" type="ORF">MIMGU_mgv1a003748mg</name>
</gene>
<dbReference type="PANTHER" id="PTHR32295:SF279">
    <property type="entry name" value="PROTEIN IQ-DOMAIN 31-LIKE"/>
    <property type="match status" value="1"/>
</dbReference>
<feature type="compositionally biased region" description="Polar residues" evidence="4">
    <location>
        <begin position="466"/>
        <end position="476"/>
    </location>
</feature>
<feature type="region of interest" description="Disordered" evidence="4">
    <location>
        <begin position="21"/>
        <end position="55"/>
    </location>
</feature>
<dbReference type="InterPro" id="IPR025064">
    <property type="entry name" value="DUF4005"/>
</dbReference>
<feature type="compositionally biased region" description="Polar residues" evidence="4">
    <location>
        <begin position="289"/>
        <end position="298"/>
    </location>
</feature>
<keyword evidence="1" id="KW-0112">Calmodulin-binding</keyword>
<proteinExistence type="inferred from homology"/>
<dbReference type="PROSITE" id="PS50096">
    <property type="entry name" value="IQ"/>
    <property type="match status" value="2"/>
</dbReference>
<evidence type="ECO:0000256" key="3">
    <source>
        <dbReference type="ARBA" id="ARBA00024378"/>
    </source>
</evidence>
<comment type="similarity">
    <text evidence="2">Belongs to the IQD family.</text>
</comment>
<comment type="subunit">
    <text evidence="3">Binds to multiple calmodulin (CaM) in the presence of Ca(2+) and CaM-like proteins.</text>
</comment>
<accession>A0A022R071</accession>
<protein>
    <recommendedName>
        <fullName evidence="5">DUF4005 domain-containing protein</fullName>
    </recommendedName>
</protein>
<feature type="compositionally biased region" description="Basic residues" evidence="4">
    <location>
        <begin position="253"/>
        <end position="264"/>
    </location>
</feature>
<evidence type="ECO:0000259" key="5">
    <source>
        <dbReference type="Pfam" id="PF13178"/>
    </source>
</evidence>
<evidence type="ECO:0000313" key="7">
    <source>
        <dbReference type="Proteomes" id="UP000030748"/>
    </source>
</evidence>
<feature type="domain" description="DUF4005" evidence="5">
    <location>
        <begin position="459"/>
        <end position="533"/>
    </location>
</feature>
<feature type="region of interest" description="Disordered" evidence="4">
    <location>
        <begin position="437"/>
        <end position="477"/>
    </location>
</feature>
<dbReference type="KEGG" id="egt:105961678"/>
<name>A0A022R071_ERYGU</name>
<keyword evidence="7" id="KW-1185">Reference proteome</keyword>
<feature type="region of interest" description="Disordered" evidence="4">
    <location>
        <begin position="253"/>
        <end position="366"/>
    </location>
</feature>